<name>A0AAD7ZN31_DIPPU</name>
<feature type="compositionally biased region" description="Acidic residues" evidence="1">
    <location>
        <begin position="67"/>
        <end position="76"/>
    </location>
</feature>
<dbReference type="EMBL" id="JASPKZ010007572">
    <property type="protein sequence ID" value="KAJ9583533.1"/>
    <property type="molecule type" value="Genomic_DNA"/>
</dbReference>
<keyword evidence="3" id="KW-1185">Reference proteome</keyword>
<evidence type="ECO:0000313" key="3">
    <source>
        <dbReference type="Proteomes" id="UP001233999"/>
    </source>
</evidence>
<feature type="region of interest" description="Disordered" evidence="1">
    <location>
        <begin position="1"/>
        <end position="76"/>
    </location>
</feature>
<accession>A0AAD7ZN31</accession>
<feature type="non-terminal residue" evidence="2">
    <location>
        <position position="76"/>
    </location>
</feature>
<sequence>MGVLNGVSDTEVKKKSGEDNPPGQKKRASFPSRERHYAVRRKTRTNSPPFHKCNRVPPQLPPAELPCDCEDDEQRQ</sequence>
<gene>
    <name evidence="2" type="ORF">L9F63_022127</name>
</gene>
<reference evidence="2" key="1">
    <citation type="journal article" date="2023" name="IScience">
        <title>Live-bearing cockroach genome reveals convergent evolutionary mechanisms linked to viviparity in insects and beyond.</title>
        <authorList>
            <person name="Fouks B."/>
            <person name="Harrison M.C."/>
            <person name="Mikhailova A.A."/>
            <person name="Marchal E."/>
            <person name="English S."/>
            <person name="Carruthers M."/>
            <person name="Jennings E.C."/>
            <person name="Chiamaka E.L."/>
            <person name="Frigard R.A."/>
            <person name="Pippel M."/>
            <person name="Attardo G.M."/>
            <person name="Benoit J.B."/>
            <person name="Bornberg-Bauer E."/>
            <person name="Tobe S.S."/>
        </authorList>
    </citation>
    <scope>NUCLEOTIDE SEQUENCE</scope>
    <source>
        <strain evidence="2">Stay&amp;Tobe</strain>
    </source>
</reference>
<protein>
    <submittedName>
        <fullName evidence="2">Uncharacterized protein</fullName>
    </submittedName>
</protein>
<organism evidence="2 3">
    <name type="scientific">Diploptera punctata</name>
    <name type="common">Pacific beetle cockroach</name>
    <dbReference type="NCBI Taxonomy" id="6984"/>
    <lineage>
        <taxon>Eukaryota</taxon>
        <taxon>Metazoa</taxon>
        <taxon>Ecdysozoa</taxon>
        <taxon>Arthropoda</taxon>
        <taxon>Hexapoda</taxon>
        <taxon>Insecta</taxon>
        <taxon>Pterygota</taxon>
        <taxon>Neoptera</taxon>
        <taxon>Polyneoptera</taxon>
        <taxon>Dictyoptera</taxon>
        <taxon>Blattodea</taxon>
        <taxon>Blaberoidea</taxon>
        <taxon>Blaberidae</taxon>
        <taxon>Diplopterinae</taxon>
        <taxon>Diploptera</taxon>
    </lineage>
</organism>
<dbReference type="Proteomes" id="UP001233999">
    <property type="component" value="Unassembled WGS sequence"/>
</dbReference>
<evidence type="ECO:0000313" key="2">
    <source>
        <dbReference type="EMBL" id="KAJ9583533.1"/>
    </source>
</evidence>
<proteinExistence type="predicted"/>
<dbReference type="AlphaFoldDB" id="A0AAD7ZN31"/>
<reference evidence="2" key="2">
    <citation type="submission" date="2023-05" db="EMBL/GenBank/DDBJ databases">
        <authorList>
            <person name="Fouks B."/>
        </authorList>
    </citation>
    <scope>NUCLEOTIDE SEQUENCE</scope>
    <source>
        <strain evidence="2">Stay&amp;Tobe</strain>
        <tissue evidence="2">Testes</tissue>
    </source>
</reference>
<comment type="caution">
    <text evidence="2">The sequence shown here is derived from an EMBL/GenBank/DDBJ whole genome shotgun (WGS) entry which is preliminary data.</text>
</comment>
<evidence type="ECO:0000256" key="1">
    <source>
        <dbReference type="SAM" id="MobiDB-lite"/>
    </source>
</evidence>